<comment type="catalytic activity">
    <reaction evidence="9 10">
        <text>heme b + 2 H(+) = protoporphyrin IX + Fe(2+)</text>
        <dbReference type="Rhea" id="RHEA:22584"/>
        <dbReference type="ChEBI" id="CHEBI:15378"/>
        <dbReference type="ChEBI" id="CHEBI:29033"/>
        <dbReference type="ChEBI" id="CHEBI:57306"/>
        <dbReference type="ChEBI" id="CHEBI:60344"/>
        <dbReference type="EC" id="4.98.1.1"/>
    </reaction>
</comment>
<evidence type="ECO:0000313" key="11">
    <source>
        <dbReference type="EMBL" id="OCQ52518.1"/>
    </source>
</evidence>
<dbReference type="STRING" id="286156.Ppb6_02254"/>
<keyword evidence="3 9" id="KW-0479">Metal-binding</keyword>
<feature type="binding site" evidence="9">
    <location>
        <position position="276"/>
    </location>
    <ligand>
        <name>Fe(2+)</name>
        <dbReference type="ChEBI" id="CHEBI:29033"/>
    </ligand>
</feature>
<keyword evidence="2 9" id="KW-0963">Cytoplasm</keyword>
<evidence type="ECO:0000256" key="2">
    <source>
        <dbReference type="ARBA" id="ARBA00022490"/>
    </source>
</evidence>
<dbReference type="GO" id="GO:0046872">
    <property type="term" value="F:metal ion binding"/>
    <property type="evidence" value="ECO:0007669"/>
    <property type="project" value="UniProtKB-KW"/>
</dbReference>
<evidence type="ECO:0000256" key="6">
    <source>
        <dbReference type="ARBA" id="ARBA00023239"/>
    </source>
</evidence>
<dbReference type="Proteomes" id="UP000093476">
    <property type="component" value="Unassembled WGS sequence"/>
</dbReference>
<reference evidence="11 12" key="1">
    <citation type="submission" date="2015-12" db="EMBL/GenBank/DDBJ databases">
        <title>Genome comparisons provide insights into the role of secondary metabolites in the pathogenic phase of the Photorhabdus life cycle.</title>
        <authorList>
            <person name="Tobias N.J."/>
            <person name="Mishra B."/>
            <person name="Gupta D.K."/>
            <person name="Thines M."/>
            <person name="Stinear T.P."/>
            <person name="Bode H.B."/>
        </authorList>
    </citation>
    <scope>NUCLEOTIDE SEQUENCE [LARGE SCALE GENOMIC DNA]</scope>
    <source>
        <strain evidence="11 12">PB68.1</strain>
    </source>
</reference>
<protein>
    <recommendedName>
        <fullName evidence="9 10">Ferrochelatase</fullName>
        <ecNumber evidence="9 10">4.98.1.1</ecNumber>
    </recommendedName>
    <alternativeName>
        <fullName evidence="9">Heme synthase</fullName>
    </alternativeName>
    <alternativeName>
        <fullName evidence="9">Protoheme ferro-lyase</fullName>
    </alternativeName>
</protein>
<dbReference type="Pfam" id="PF00762">
    <property type="entry name" value="Ferrochelatase"/>
    <property type="match status" value="1"/>
</dbReference>
<keyword evidence="6 9" id="KW-0456">Lyase</keyword>
<organism evidence="11 12">
    <name type="scientific">Photorhabdus australis subsp. thailandensis</name>
    <dbReference type="NCBI Taxonomy" id="2805096"/>
    <lineage>
        <taxon>Bacteria</taxon>
        <taxon>Pseudomonadati</taxon>
        <taxon>Pseudomonadota</taxon>
        <taxon>Gammaproteobacteria</taxon>
        <taxon>Enterobacterales</taxon>
        <taxon>Morganellaceae</taxon>
        <taxon>Photorhabdus</taxon>
    </lineage>
</organism>
<evidence type="ECO:0000256" key="10">
    <source>
        <dbReference type="RuleBase" id="RU000607"/>
    </source>
</evidence>
<evidence type="ECO:0000256" key="4">
    <source>
        <dbReference type="ARBA" id="ARBA00023004"/>
    </source>
</evidence>
<evidence type="ECO:0000256" key="5">
    <source>
        <dbReference type="ARBA" id="ARBA00023133"/>
    </source>
</evidence>
<accession>A0A1C0U3M0</accession>
<dbReference type="CDD" id="cd00419">
    <property type="entry name" value="Ferrochelatase_C"/>
    <property type="match status" value="1"/>
</dbReference>
<dbReference type="PROSITE" id="PS00534">
    <property type="entry name" value="FERROCHELATASE"/>
    <property type="match status" value="1"/>
</dbReference>
<dbReference type="CDD" id="cd03411">
    <property type="entry name" value="Ferrochelatase_N"/>
    <property type="match status" value="1"/>
</dbReference>
<dbReference type="UniPathway" id="UPA00252">
    <property type="reaction ID" value="UER00325"/>
</dbReference>
<comment type="pathway">
    <text evidence="9 10">Porphyrin-containing compound metabolism; protoheme biosynthesis; protoheme from protoporphyrin-IX: step 1/1.</text>
</comment>
<keyword evidence="4 9" id="KW-0408">Iron</keyword>
<evidence type="ECO:0000313" key="12">
    <source>
        <dbReference type="Proteomes" id="UP000093476"/>
    </source>
</evidence>
<keyword evidence="12" id="KW-1185">Reference proteome</keyword>
<dbReference type="NCBIfam" id="TIGR00109">
    <property type="entry name" value="hemH"/>
    <property type="match status" value="1"/>
</dbReference>
<dbReference type="InterPro" id="IPR033659">
    <property type="entry name" value="Ferrochelatase_N"/>
</dbReference>
<gene>
    <name evidence="9 11" type="primary">hemH</name>
    <name evidence="11" type="ORF">Ppb6_02254</name>
</gene>
<dbReference type="RefSeq" id="WP_065823293.1">
    <property type="nucleotide sequence ID" value="NZ_CAWMQZ010000085.1"/>
</dbReference>
<dbReference type="HAMAP" id="MF_00323">
    <property type="entry name" value="Ferrochelatase"/>
    <property type="match status" value="1"/>
</dbReference>
<dbReference type="GO" id="GO:0006783">
    <property type="term" value="P:heme biosynthetic process"/>
    <property type="evidence" value="ECO:0007669"/>
    <property type="project" value="UniProtKB-UniRule"/>
</dbReference>
<dbReference type="PATRIC" id="fig|286156.4.peg.2555"/>
<comment type="caution">
    <text evidence="11">The sequence shown here is derived from an EMBL/GenBank/DDBJ whole genome shotgun (WGS) entry which is preliminary data.</text>
</comment>
<keyword evidence="7 9" id="KW-0627">Porphyrin biosynthesis</keyword>
<comment type="similarity">
    <text evidence="1 9 10">Belongs to the ferrochelatase family.</text>
</comment>
<comment type="catalytic activity">
    <reaction evidence="8">
        <text>Fe-coproporphyrin III + 2 H(+) = coproporphyrin III + Fe(2+)</text>
        <dbReference type="Rhea" id="RHEA:49572"/>
        <dbReference type="ChEBI" id="CHEBI:15378"/>
        <dbReference type="ChEBI" id="CHEBI:29033"/>
        <dbReference type="ChEBI" id="CHEBI:68438"/>
        <dbReference type="ChEBI" id="CHEBI:131725"/>
        <dbReference type="EC" id="4.99.1.9"/>
    </reaction>
    <physiologicalReaction direction="right-to-left" evidence="8">
        <dbReference type="Rhea" id="RHEA:49574"/>
    </physiologicalReaction>
</comment>
<dbReference type="GO" id="GO:0004325">
    <property type="term" value="F:ferrochelatase activity"/>
    <property type="evidence" value="ECO:0007669"/>
    <property type="project" value="UniProtKB-UniRule"/>
</dbReference>
<proteinExistence type="inferred from homology"/>
<evidence type="ECO:0000256" key="8">
    <source>
        <dbReference type="ARBA" id="ARBA00024536"/>
    </source>
</evidence>
<dbReference type="EC" id="4.98.1.1" evidence="9 10"/>
<sequence>MSSSDRYGVLLVNLGTPDQPTTAAIKRYLAEFLSDKRVVDVSRLIWKPILYGVILPLRSSRVAKLYQKIWTDEGSPLLVYSRRQQKLLAEKLVDIPIELGMSYGSPSIEQAIDNLLRQDVEQLIVLPLYPQYSCSTSAAVFDGISLALQKHRTIPGVHFIRSYADHPAYIFALKETIEKSFYEHGQPDRLLLSYHSIPQRFVDTGDIYAEQCKLTTRLLKQAIHYPAEQVMMVYQSRFGREPWLMPFMDQTMKSLPDQGIKHIQVLCPGFSSDCLETLEEIKQQNKEIFLDAGGEKFEYIPALNDNSGHIVLLEALVNSIVRGKVES</sequence>
<dbReference type="SUPFAM" id="SSF53800">
    <property type="entry name" value="Chelatase"/>
    <property type="match status" value="1"/>
</dbReference>
<evidence type="ECO:0000256" key="1">
    <source>
        <dbReference type="ARBA" id="ARBA00007718"/>
    </source>
</evidence>
<name>A0A1C0U3M0_9GAMM</name>
<evidence type="ECO:0000256" key="9">
    <source>
        <dbReference type="HAMAP-Rule" id="MF_00323"/>
    </source>
</evidence>
<evidence type="ECO:0000256" key="7">
    <source>
        <dbReference type="ARBA" id="ARBA00023244"/>
    </source>
</evidence>
<dbReference type="InterPro" id="IPR033644">
    <property type="entry name" value="Ferrochelatase_C"/>
</dbReference>
<dbReference type="Gene3D" id="3.40.50.1400">
    <property type="match status" value="2"/>
</dbReference>
<dbReference type="PANTHER" id="PTHR11108">
    <property type="entry name" value="FERROCHELATASE"/>
    <property type="match status" value="1"/>
</dbReference>
<keyword evidence="5 9" id="KW-0350">Heme biosynthesis</keyword>
<dbReference type="InterPro" id="IPR001015">
    <property type="entry name" value="Ferrochelatase"/>
</dbReference>
<dbReference type="FunFam" id="3.40.50.1400:FF:000002">
    <property type="entry name" value="Ferrochelatase"/>
    <property type="match status" value="1"/>
</dbReference>
<evidence type="ECO:0000256" key="3">
    <source>
        <dbReference type="ARBA" id="ARBA00022723"/>
    </source>
</evidence>
<feature type="binding site" evidence="9">
    <location>
        <position position="195"/>
    </location>
    <ligand>
        <name>Fe(2+)</name>
        <dbReference type="ChEBI" id="CHEBI:29033"/>
    </ligand>
</feature>
<dbReference type="PANTHER" id="PTHR11108:SF1">
    <property type="entry name" value="FERROCHELATASE, MITOCHONDRIAL"/>
    <property type="match status" value="1"/>
</dbReference>
<comment type="function">
    <text evidence="9 10">Catalyzes the ferrous insertion into protoporphyrin IX.</text>
</comment>
<comment type="subcellular location">
    <subcellularLocation>
        <location evidence="9 10">Cytoplasm</location>
    </subcellularLocation>
</comment>
<dbReference type="InterPro" id="IPR019772">
    <property type="entry name" value="Ferrochelatase_AS"/>
</dbReference>
<dbReference type="EMBL" id="LOMY01000085">
    <property type="protein sequence ID" value="OCQ52518.1"/>
    <property type="molecule type" value="Genomic_DNA"/>
</dbReference>
<dbReference type="GO" id="GO:0005737">
    <property type="term" value="C:cytoplasm"/>
    <property type="evidence" value="ECO:0007669"/>
    <property type="project" value="UniProtKB-SubCell"/>
</dbReference>
<dbReference type="AlphaFoldDB" id="A0A1C0U3M0"/>